<dbReference type="GO" id="GO:0008236">
    <property type="term" value="F:serine-type peptidase activity"/>
    <property type="evidence" value="ECO:0007669"/>
    <property type="project" value="InterPro"/>
</dbReference>
<keyword evidence="3" id="KW-0597">Phosphoprotein</keyword>
<dbReference type="PROSITE" id="PS50075">
    <property type="entry name" value="CARRIER"/>
    <property type="match status" value="2"/>
</dbReference>
<dbReference type="GO" id="GO:0004312">
    <property type="term" value="F:fatty acid synthase activity"/>
    <property type="evidence" value="ECO:0007669"/>
    <property type="project" value="TreeGrafter"/>
</dbReference>
<dbReference type="Gene3D" id="1.10.1200.10">
    <property type="entry name" value="ACP-like"/>
    <property type="match status" value="2"/>
</dbReference>
<dbReference type="EMBL" id="KZ805452">
    <property type="protein sequence ID" value="PVH96863.1"/>
    <property type="molecule type" value="Genomic_DNA"/>
</dbReference>
<dbReference type="GO" id="GO:0008168">
    <property type="term" value="F:methyltransferase activity"/>
    <property type="evidence" value="ECO:0007669"/>
    <property type="project" value="UniProtKB-KW"/>
</dbReference>
<dbReference type="SMART" id="SM00827">
    <property type="entry name" value="PKS_AT"/>
    <property type="match status" value="1"/>
</dbReference>
<dbReference type="Pfam" id="PF00326">
    <property type="entry name" value="Peptidase_S9"/>
    <property type="match status" value="1"/>
</dbReference>
<dbReference type="InterPro" id="IPR009081">
    <property type="entry name" value="PP-bd_ACP"/>
</dbReference>
<evidence type="ECO:0000313" key="11">
    <source>
        <dbReference type="EMBL" id="PVH96863.1"/>
    </source>
</evidence>
<feature type="domain" description="Carrier" evidence="8">
    <location>
        <begin position="1630"/>
        <end position="1706"/>
    </location>
</feature>
<keyword evidence="6" id="KW-0511">Multifunctional enzyme</keyword>
<feature type="domain" description="PKS/mFAS DH" evidence="10">
    <location>
        <begin position="1256"/>
        <end position="1561"/>
    </location>
</feature>
<dbReference type="PROSITE" id="PS52019">
    <property type="entry name" value="PKS_MFAS_DH"/>
    <property type="match status" value="1"/>
</dbReference>
<dbReference type="InterPro" id="IPR013094">
    <property type="entry name" value="AB_hydrolase_3"/>
</dbReference>
<dbReference type="PANTHER" id="PTHR43775:SF21">
    <property type="entry name" value="NON-REDUCING POLYKETIDE SYNTHASE AUSA-RELATED"/>
    <property type="match status" value="1"/>
</dbReference>
<dbReference type="InterPro" id="IPR016035">
    <property type="entry name" value="Acyl_Trfase/lysoPLipase"/>
</dbReference>
<evidence type="ECO:0000256" key="1">
    <source>
        <dbReference type="ARBA" id="ARBA00005179"/>
    </source>
</evidence>
<dbReference type="Pfam" id="PF16073">
    <property type="entry name" value="SAT"/>
    <property type="match status" value="1"/>
</dbReference>
<dbReference type="GO" id="GO:0004315">
    <property type="term" value="F:3-oxoacyl-[acyl-carrier-protein] synthase activity"/>
    <property type="evidence" value="ECO:0007669"/>
    <property type="project" value="InterPro"/>
</dbReference>
<evidence type="ECO:0000256" key="2">
    <source>
        <dbReference type="ARBA" id="ARBA00022450"/>
    </source>
</evidence>
<dbReference type="SUPFAM" id="SSF52151">
    <property type="entry name" value="FabD/lysophospholipase-like"/>
    <property type="match status" value="1"/>
</dbReference>
<dbReference type="InterPro" id="IPR049551">
    <property type="entry name" value="PKS_DH_C"/>
</dbReference>
<dbReference type="InterPro" id="IPR014031">
    <property type="entry name" value="Ketoacyl_synth_C"/>
</dbReference>
<feature type="domain" description="Ketosynthase family 3 (KS3)" evidence="9">
    <location>
        <begin position="376"/>
        <end position="791"/>
    </location>
</feature>
<feature type="region of interest" description="C-terminal hotdog fold" evidence="7">
    <location>
        <begin position="1411"/>
        <end position="1561"/>
    </location>
</feature>
<comment type="pathway">
    <text evidence="1">Secondary metabolite biosynthesis.</text>
</comment>
<dbReference type="GO" id="GO:0044550">
    <property type="term" value="P:secondary metabolite biosynthetic process"/>
    <property type="evidence" value="ECO:0007669"/>
    <property type="project" value="TreeGrafter"/>
</dbReference>
<dbReference type="Pfam" id="PF00550">
    <property type="entry name" value="PP-binding"/>
    <property type="match status" value="2"/>
</dbReference>
<proteinExistence type="predicted"/>
<evidence type="ECO:0000256" key="7">
    <source>
        <dbReference type="PROSITE-ProRule" id="PRU01363"/>
    </source>
</evidence>
<gene>
    <name evidence="11" type="ORF">DM02DRAFT_658795</name>
</gene>
<feature type="domain" description="Carrier" evidence="8">
    <location>
        <begin position="1740"/>
        <end position="1816"/>
    </location>
</feature>
<dbReference type="SUPFAM" id="SSF55048">
    <property type="entry name" value="Probable ACP-binding domain of malonyl-CoA ACP transacylase"/>
    <property type="match status" value="1"/>
</dbReference>
<dbReference type="Pfam" id="PF02801">
    <property type="entry name" value="Ketoacyl-synt_C"/>
    <property type="match status" value="1"/>
</dbReference>
<dbReference type="GO" id="GO:0006508">
    <property type="term" value="P:proteolysis"/>
    <property type="evidence" value="ECO:0007669"/>
    <property type="project" value="InterPro"/>
</dbReference>
<dbReference type="Gene3D" id="3.30.70.3290">
    <property type="match status" value="1"/>
</dbReference>
<dbReference type="InterPro" id="IPR029058">
    <property type="entry name" value="AB_hydrolase_fold"/>
</dbReference>
<keyword evidence="12" id="KW-1185">Reference proteome</keyword>
<evidence type="ECO:0000256" key="4">
    <source>
        <dbReference type="ARBA" id="ARBA00022603"/>
    </source>
</evidence>
<keyword evidence="2" id="KW-0596">Phosphopantetheine</keyword>
<dbReference type="InterPro" id="IPR016036">
    <property type="entry name" value="Malonyl_transacylase_ACP-bd"/>
</dbReference>
<dbReference type="GO" id="GO:0006633">
    <property type="term" value="P:fatty acid biosynthetic process"/>
    <property type="evidence" value="ECO:0007669"/>
    <property type="project" value="InterPro"/>
</dbReference>
<evidence type="ECO:0000256" key="6">
    <source>
        <dbReference type="ARBA" id="ARBA00023268"/>
    </source>
</evidence>
<dbReference type="STRING" id="97972.A0A2V1DGY1"/>
<evidence type="ECO:0000313" key="12">
    <source>
        <dbReference type="Proteomes" id="UP000244855"/>
    </source>
</evidence>
<dbReference type="SMART" id="SM00825">
    <property type="entry name" value="PKS_KS"/>
    <property type="match status" value="1"/>
</dbReference>
<dbReference type="InterPro" id="IPR001375">
    <property type="entry name" value="Peptidase_S9_cat"/>
</dbReference>
<dbReference type="Gene3D" id="3.40.50.1820">
    <property type="entry name" value="alpha/beta hydrolase"/>
    <property type="match status" value="1"/>
</dbReference>
<dbReference type="InterPro" id="IPR001227">
    <property type="entry name" value="Ac_transferase_dom_sf"/>
</dbReference>
<dbReference type="PANTHER" id="PTHR43775">
    <property type="entry name" value="FATTY ACID SYNTHASE"/>
    <property type="match status" value="1"/>
</dbReference>
<sequence length="2187" mass="236018">MSSSSSSSSSPLFFGPQTKLPTTEQSRVVRHVLLNLPRLRGFLTAIEQLPSVWELLVASDPALGSVAALDSIQVILQWLKTDNAPNFASEKNSLCTPLTLIVQVAQYFQHLETSSTSHAQTLHLASKAGVHGFCTGILAAMSVASSQNEEELIGHASAALRLALCIGAYVDLSCQTSSSKSLCTVVRSKSAEDMQNLPELLQQWKNAYVSVIYDKDTVTITATETDMPEINASLNQKGYVIREVAIEGRFHSSENASALQMVYKHCEKLDCLRLPDASTLHVPVRSNVDGSLIAQGSLSAIAAPILLTEVSDWYKTMSSAMQDIAPESAVTVFGLCDVIPASIQRVQQLRVNRTWTQLPAGTTDAPKPLWEPEYPEDAVAIIGMSAKYAGVDSLEEFWQVVEAGRSMCTELPDGRWPREDLRRTKKGSKFYGNFVRDLDSFDHKFFKKSSKEAASMDPQQRLLLEGSYLALESAGYFTQDEIEENVGCFIGVATGDYHDNIASNPVSAFSALGELRAFLCGRISYHYGWTGPSMTFDTACSASMVAIDSACRSIQTGQCSLALAGGVATNSSPNLWENLRGASFLSPTGPTKPFDEKADGYCRGEGVGLIVLKKLSQAVKDRDFVLGVIPSTGVNQAKNETYITVPHGPSQTKLYEKVIARSGLHPDQFTFVETHGTGTQKGDPAEMDSLRGIFGKESRSSTLYLGSVKGNIGHCEAASGVASVIKTVMQMHQGVIPPIANHQSLNPKIPALEPSGMAIPKSVLPWNADFKAALVNNYGAAGSNGAMVLCGPLASSTVNATASASKVPIILSANTEDSLNGYCNALSSWLSRQANASQPAFFSSLGYNLSRKVNRLFKHTLVTTASTAAELIEKLGDVKPNVSNDKKPIVLVFGGQTSSCVNLSRHVYDNAAILREHLNVCDQAIQAAGFKSIFPAIFQEEPASDLVNLHCMFLASQYACAKAWMDCGVTPAAVMGHSFGQLTAMCISGILSLEDTVKLVAGRATLMQKYWGAESGSMVALESDVSTAESIAADIDTAEIACYNGSMSHVLVGSAVAMDKVEKQCSSLKTRYRRLRVTNGFHSVFTEPLIPHLENLAEELTFREATIPIETCSKGSSWDAFTPAIVAGHTRAPVYFGDAVRRLEARLGKCAWVEAGSASSVTSMVRRAVEANAEHTFIPLQLNGKDAMGSLAEITATLMKAVPQATFWPFHKLQHAEYSLLHLPPYQFEKHRHWLTWKDYAESPVAVEEPKAPLQHRSNELLQCLEVNQSRSRFSVNCMNEEFQTFVKGHAVLDQPLCPADMYVELVHRAVRTLEAEAKSRLPAIEKLSIVAPLGIDPTQDIYLDLDRQADVLEWKFVFSSQSSNGKIQKHASGVAILNKVEDLSIRVEFDRYGKLLGKGRAAWVLADRHAEGMQGALVYTLFSKVVNYAPYYQGVQMIAANGTEVAARIAMPASTVKTENMVMDPVLIDNFVQVAGIKVNCLNYCPPNQVYICGHIERIQANKIFMEKANSPQIWTVIAHCTPVTEREYINDIYIFTGDEELAMVILGVNFTRVAIASLAKLLATSNARSSPATHPLTASAIDVTKAVPVVCSPSGSSSVSSSSSVIHSGMSTPPTELATPVNGFDDKASAMVTEKNLARIVSEQLETSEPLTATTGLQDLGLDSLLSVELKAEIESSFGISLPSDAIHNSITFGELLIIVQPLVKPTPVQVDLGSVAQAPALASTFAPILASTQVPADSSSNVEAKLARVIAEQLETTAALKPSTSLEDLGLDSLLSVELKGAIEEELGITLASDTIHSSITFGELLAAVSANAGSNAAPVASAVPPTLQDVAVNAKCRPGDNMQTLLFQTASDGTPLYADVYLPSSSQVSSSSRPVALMVHGGGFSMLSRRDIRPKQTALLLANGFLPISVDYRLCPEVSVLESIKDVCAALAWSRQTLPTLDLGVPGLAIDGTKVVVIGWSTGGTLALQLGYAAANAGIQPPNATLAFYCPSNFEDPFWKQPNFPENTTDKTLADYDLLEGVHEKPITSYNVDPKKAAIGGWMAPSDPRSRIVLHMNWSGQMIPAIFNGFPSLSNAKARGLSSSDFANMPQPSTDDVAKISPYTQIVRGNYKVPTYIIHGTKDDLIPWQQPVKVHEALKAQGVQTGLTIVDGAEHLFDLYRSRGKEWQVVLKGYEFLFKQCRS</sequence>
<evidence type="ECO:0000259" key="9">
    <source>
        <dbReference type="PROSITE" id="PS52004"/>
    </source>
</evidence>
<dbReference type="SUPFAM" id="SSF53474">
    <property type="entry name" value="alpha/beta-Hydrolases"/>
    <property type="match status" value="1"/>
</dbReference>
<dbReference type="Pfam" id="PF00109">
    <property type="entry name" value="ketoacyl-synt"/>
    <property type="match status" value="1"/>
</dbReference>
<name>A0A2V1DGY1_9PLEO</name>
<dbReference type="InterPro" id="IPR049900">
    <property type="entry name" value="PKS_mFAS_DH"/>
</dbReference>
<dbReference type="InterPro" id="IPR020806">
    <property type="entry name" value="PKS_PP-bd"/>
</dbReference>
<dbReference type="CDD" id="cd00833">
    <property type="entry name" value="PKS"/>
    <property type="match status" value="1"/>
</dbReference>
<dbReference type="OrthoDB" id="429813at2759"/>
<evidence type="ECO:0000259" key="8">
    <source>
        <dbReference type="PROSITE" id="PS50075"/>
    </source>
</evidence>
<feature type="region of interest" description="N-terminal hotdog fold" evidence="7">
    <location>
        <begin position="1256"/>
        <end position="1383"/>
    </location>
</feature>
<protein>
    <submittedName>
        <fullName evidence="11">Ketoacyl-synt-domain-containing protein</fullName>
    </submittedName>
</protein>
<keyword evidence="5" id="KW-0808">Transferase</keyword>
<feature type="active site" description="Proton acceptor; for dehydratase activity" evidence="7">
    <location>
        <position position="1290"/>
    </location>
</feature>
<dbReference type="InterPro" id="IPR018201">
    <property type="entry name" value="Ketoacyl_synth_AS"/>
</dbReference>
<evidence type="ECO:0000259" key="10">
    <source>
        <dbReference type="PROSITE" id="PS52019"/>
    </source>
</evidence>
<dbReference type="Gene3D" id="3.40.47.10">
    <property type="match status" value="1"/>
</dbReference>
<accession>A0A2V1DGY1</accession>
<dbReference type="Gene3D" id="3.10.129.110">
    <property type="entry name" value="Polyketide synthase dehydratase"/>
    <property type="match status" value="1"/>
</dbReference>
<dbReference type="InterPro" id="IPR016039">
    <property type="entry name" value="Thiolase-like"/>
</dbReference>
<evidence type="ECO:0000256" key="3">
    <source>
        <dbReference type="ARBA" id="ARBA00022553"/>
    </source>
</evidence>
<dbReference type="SMART" id="SM00823">
    <property type="entry name" value="PKS_PP"/>
    <property type="match status" value="2"/>
</dbReference>
<evidence type="ECO:0000256" key="5">
    <source>
        <dbReference type="ARBA" id="ARBA00022679"/>
    </source>
</evidence>
<dbReference type="Pfam" id="PF07859">
    <property type="entry name" value="Abhydrolase_3"/>
    <property type="match status" value="1"/>
</dbReference>
<dbReference type="InterPro" id="IPR050091">
    <property type="entry name" value="PKS_NRPS_Biosynth_Enz"/>
</dbReference>
<dbReference type="InterPro" id="IPR014043">
    <property type="entry name" value="Acyl_transferase_dom"/>
</dbReference>
<dbReference type="InterPro" id="IPR036736">
    <property type="entry name" value="ACP-like_sf"/>
</dbReference>
<dbReference type="PROSITE" id="PS00606">
    <property type="entry name" value="KS3_1"/>
    <property type="match status" value="1"/>
</dbReference>
<dbReference type="PROSITE" id="PS52004">
    <property type="entry name" value="KS3_2"/>
    <property type="match status" value="1"/>
</dbReference>
<feature type="active site" description="Proton donor; for dehydratase activity" evidence="7">
    <location>
        <position position="1470"/>
    </location>
</feature>
<dbReference type="Proteomes" id="UP000244855">
    <property type="component" value="Unassembled WGS sequence"/>
</dbReference>
<dbReference type="Gene3D" id="3.40.366.10">
    <property type="entry name" value="Malonyl-Coenzyme A Acyl Carrier Protein, domain 2"/>
    <property type="match status" value="2"/>
</dbReference>
<dbReference type="Pfam" id="PF00698">
    <property type="entry name" value="Acyl_transf_1"/>
    <property type="match status" value="1"/>
</dbReference>
<dbReference type="InterPro" id="IPR014030">
    <property type="entry name" value="Ketoacyl_synth_N"/>
</dbReference>
<dbReference type="InterPro" id="IPR020841">
    <property type="entry name" value="PKS_Beta-ketoAc_synthase_dom"/>
</dbReference>
<organism evidence="11 12">
    <name type="scientific">Periconia macrospinosa</name>
    <dbReference type="NCBI Taxonomy" id="97972"/>
    <lineage>
        <taxon>Eukaryota</taxon>
        <taxon>Fungi</taxon>
        <taxon>Dikarya</taxon>
        <taxon>Ascomycota</taxon>
        <taxon>Pezizomycotina</taxon>
        <taxon>Dothideomycetes</taxon>
        <taxon>Pleosporomycetidae</taxon>
        <taxon>Pleosporales</taxon>
        <taxon>Massarineae</taxon>
        <taxon>Periconiaceae</taxon>
        <taxon>Periconia</taxon>
    </lineage>
</organism>
<keyword evidence="4" id="KW-0489">Methyltransferase</keyword>
<dbReference type="GO" id="GO:0031177">
    <property type="term" value="F:phosphopantetheine binding"/>
    <property type="evidence" value="ECO:0007669"/>
    <property type="project" value="InterPro"/>
</dbReference>
<dbReference type="SUPFAM" id="SSF47336">
    <property type="entry name" value="ACP-like"/>
    <property type="match status" value="2"/>
</dbReference>
<dbReference type="Pfam" id="PF14765">
    <property type="entry name" value="PS-DH"/>
    <property type="match status" value="1"/>
</dbReference>
<dbReference type="InterPro" id="IPR042104">
    <property type="entry name" value="PKS_dehydratase_sf"/>
</dbReference>
<reference evidence="11 12" key="1">
    <citation type="journal article" date="2018" name="Sci. Rep.">
        <title>Comparative genomics provides insights into the lifestyle and reveals functional heterogeneity of dark septate endophytic fungi.</title>
        <authorList>
            <person name="Knapp D.G."/>
            <person name="Nemeth J.B."/>
            <person name="Barry K."/>
            <person name="Hainaut M."/>
            <person name="Henrissat B."/>
            <person name="Johnson J."/>
            <person name="Kuo A."/>
            <person name="Lim J.H.P."/>
            <person name="Lipzen A."/>
            <person name="Nolan M."/>
            <person name="Ohm R.A."/>
            <person name="Tamas L."/>
            <person name="Grigoriev I.V."/>
            <person name="Spatafora J.W."/>
            <person name="Nagy L.G."/>
            <person name="Kovacs G.M."/>
        </authorList>
    </citation>
    <scope>NUCLEOTIDE SEQUENCE [LARGE SCALE GENOMIC DNA]</scope>
    <source>
        <strain evidence="11 12">DSE2036</strain>
    </source>
</reference>
<dbReference type="GO" id="GO:0032259">
    <property type="term" value="P:methylation"/>
    <property type="evidence" value="ECO:0007669"/>
    <property type="project" value="UniProtKB-KW"/>
</dbReference>
<dbReference type="InterPro" id="IPR032088">
    <property type="entry name" value="SAT"/>
</dbReference>
<dbReference type="SUPFAM" id="SSF53901">
    <property type="entry name" value="Thiolase-like"/>
    <property type="match status" value="1"/>
</dbReference>